<keyword evidence="3" id="KW-1185">Reference proteome</keyword>
<protein>
    <submittedName>
        <fullName evidence="2">Uncharacterized protein</fullName>
    </submittedName>
</protein>
<dbReference type="EMBL" id="CP025958">
    <property type="protein sequence ID" value="AWM39011.1"/>
    <property type="molecule type" value="Genomic_DNA"/>
</dbReference>
<evidence type="ECO:0000256" key="1">
    <source>
        <dbReference type="SAM" id="MobiDB-lite"/>
    </source>
</evidence>
<name>A0A2Z3H2D0_9BACT</name>
<dbReference type="KEGG" id="gog:C1280_19820"/>
<proteinExistence type="predicted"/>
<organism evidence="2 3">
    <name type="scientific">Gemmata obscuriglobus</name>
    <dbReference type="NCBI Taxonomy" id="114"/>
    <lineage>
        <taxon>Bacteria</taxon>
        <taxon>Pseudomonadati</taxon>
        <taxon>Planctomycetota</taxon>
        <taxon>Planctomycetia</taxon>
        <taxon>Gemmatales</taxon>
        <taxon>Gemmataceae</taxon>
        <taxon>Gemmata</taxon>
    </lineage>
</organism>
<evidence type="ECO:0000313" key="2">
    <source>
        <dbReference type="EMBL" id="AWM39011.1"/>
    </source>
</evidence>
<feature type="compositionally biased region" description="Pro residues" evidence="1">
    <location>
        <begin position="83"/>
        <end position="94"/>
    </location>
</feature>
<sequence length="104" mass="11045">MARRITPEVLTSEQQAEADRLFAALQQAAVDDLRELANLLATKNDSNTFGATEYTVRDIVLGIGAKALQHALEGRKKGGTTVPRPPAPTAPRPPRSTAGEPSPS</sequence>
<accession>A0A2Z3H2D0</accession>
<dbReference type="Proteomes" id="UP000245802">
    <property type="component" value="Chromosome"/>
</dbReference>
<reference evidence="2 3" key="1">
    <citation type="submission" date="2018-01" db="EMBL/GenBank/DDBJ databases">
        <title>G. obscuriglobus.</title>
        <authorList>
            <person name="Franke J."/>
            <person name="Blomberg W."/>
            <person name="Selmecki A."/>
        </authorList>
    </citation>
    <scope>NUCLEOTIDE SEQUENCE [LARGE SCALE GENOMIC DNA]</scope>
    <source>
        <strain evidence="2 3">DSM 5831</strain>
    </source>
</reference>
<dbReference type="RefSeq" id="WP_010039143.1">
    <property type="nucleotide sequence ID" value="NZ_CP025958.1"/>
</dbReference>
<evidence type="ECO:0000313" key="3">
    <source>
        <dbReference type="Proteomes" id="UP000245802"/>
    </source>
</evidence>
<gene>
    <name evidence="2" type="ORF">C1280_19820</name>
</gene>
<dbReference type="OrthoDB" id="291733at2"/>
<feature type="region of interest" description="Disordered" evidence="1">
    <location>
        <begin position="72"/>
        <end position="104"/>
    </location>
</feature>
<feature type="compositionally biased region" description="Low complexity" evidence="1">
    <location>
        <begin position="95"/>
        <end position="104"/>
    </location>
</feature>
<dbReference type="AlphaFoldDB" id="A0A2Z3H2D0"/>